<dbReference type="Proteomes" id="UP000823775">
    <property type="component" value="Unassembled WGS sequence"/>
</dbReference>
<accession>A0ABS8SYU1</accession>
<dbReference type="EMBL" id="JACEIK010000922">
    <property type="protein sequence ID" value="MCD7463878.1"/>
    <property type="molecule type" value="Genomic_DNA"/>
</dbReference>
<feature type="region of interest" description="Disordered" evidence="1">
    <location>
        <begin position="29"/>
        <end position="66"/>
    </location>
</feature>
<feature type="compositionally biased region" description="Polar residues" evidence="1">
    <location>
        <begin position="56"/>
        <end position="66"/>
    </location>
</feature>
<proteinExistence type="predicted"/>
<keyword evidence="3" id="KW-1185">Reference proteome</keyword>
<comment type="caution">
    <text evidence="2">The sequence shown here is derived from an EMBL/GenBank/DDBJ whole genome shotgun (WGS) entry which is preliminary data.</text>
</comment>
<gene>
    <name evidence="2" type="ORF">HAX54_051625</name>
</gene>
<sequence>MFNINIKEVALDYDKTVIEMRDVDALTNILKPPPREPTPMEINFINPPPKEMNFMNPPSSSSDDAR</sequence>
<organism evidence="2 3">
    <name type="scientific">Datura stramonium</name>
    <name type="common">Jimsonweed</name>
    <name type="synonym">Common thornapple</name>
    <dbReference type="NCBI Taxonomy" id="4076"/>
    <lineage>
        <taxon>Eukaryota</taxon>
        <taxon>Viridiplantae</taxon>
        <taxon>Streptophyta</taxon>
        <taxon>Embryophyta</taxon>
        <taxon>Tracheophyta</taxon>
        <taxon>Spermatophyta</taxon>
        <taxon>Magnoliopsida</taxon>
        <taxon>eudicotyledons</taxon>
        <taxon>Gunneridae</taxon>
        <taxon>Pentapetalae</taxon>
        <taxon>asterids</taxon>
        <taxon>lamiids</taxon>
        <taxon>Solanales</taxon>
        <taxon>Solanaceae</taxon>
        <taxon>Solanoideae</taxon>
        <taxon>Datureae</taxon>
        <taxon>Datura</taxon>
    </lineage>
</organism>
<feature type="non-terminal residue" evidence="2">
    <location>
        <position position="66"/>
    </location>
</feature>
<evidence type="ECO:0000313" key="3">
    <source>
        <dbReference type="Proteomes" id="UP000823775"/>
    </source>
</evidence>
<evidence type="ECO:0000256" key="1">
    <source>
        <dbReference type="SAM" id="MobiDB-lite"/>
    </source>
</evidence>
<protein>
    <submittedName>
        <fullName evidence="2">Uncharacterized protein</fullName>
    </submittedName>
</protein>
<reference evidence="2 3" key="1">
    <citation type="journal article" date="2021" name="BMC Genomics">
        <title>Datura genome reveals duplications of psychoactive alkaloid biosynthetic genes and high mutation rate following tissue culture.</title>
        <authorList>
            <person name="Rajewski A."/>
            <person name="Carter-House D."/>
            <person name="Stajich J."/>
            <person name="Litt A."/>
        </authorList>
    </citation>
    <scope>NUCLEOTIDE SEQUENCE [LARGE SCALE GENOMIC DNA]</scope>
    <source>
        <strain evidence="2">AR-01</strain>
    </source>
</reference>
<name>A0ABS8SYU1_DATST</name>
<evidence type="ECO:0000313" key="2">
    <source>
        <dbReference type="EMBL" id="MCD7463878.1"/>
    </source>
</evidence>